<dbReference type="InterPro" id="IPR003245">
    <property type="entry name" value="Phytocyanin_dom"/>
</dbReference>
<comment type="subcellular location">
    <subcellularLocation>
        <location evidence="1">Membrane</location>
        <topology evidence="1">Single-pass type I membrane protein</topology>
    </subcellularLocation>
</comment>
<evidence type="ECO:0000256" key="7">
    <source>
        <dbReference type="ARBA" id="ARBA00022989"/>
    </source>
</evidence>
<evidence type="ECO:0000256" key="4">
    <source>
        <dbReference type="ARBA" id="ARBA00022723"/>
    </source>
</evidence>
<evidence type="ECO:0000256" key="3">
    <source>
        <dbReference type="ARBA" id="ARBA00022692"/>
    </source>
</evidence>
<keyword evidence="4" id="KW-0479">Metal-binding</keyword>
<organism evidence="14 15">
    <name type="scientific">Kalanchoe fedtschenkoi</name>
    <name type="common">Lavender scallops</name>
    <name type="synonym">South American air plant</name>
    <dbReference type="NCBI Taxonomy" id="63787"/>
    <lineage>
        <taxon>Eukaryota</taxon>
        <taxon>Viridiplantae</taxon>
        <taxon>Streptophyta</taxon>
        <taxon>Embryophyta</taxon>
        <taxon>Tracheophyta</taxon>
        <taxon>Spermatophyta</taxon>
        <taxon>Magnoliopsida</taxon>
        <taxon>eudicotyledons</taxon>
        <taxon>Gunneridae</taxon>
        <taxon>Pentapetalae</taxon>
        <taxon>Saxifragales</taxon>
        <taxon>Crassulaceae</taxon>
        <taxon>Kalanchoe</taxon>
    </lineage>
</organism>
<dbReference type="GO" id="GO:0009610">
    <property type="term" value="P:response to symbiotic fungus"/>
    <property type="evidence" value="ECO:0007669"/>
    <property type="project" value="UniProtKB-ARBA"/>
</dbReference>
<dbReference type="InterPro" id="IPR008972">
    <property type="entry name" value="Cupredoxin"/>
</dbReference>
<keyword evidence="10" id="KW-1015">Disulfide bond</keyword>
<dbReference type="FunFam" id="2.60.40.420:FF:000067">
    <property type="entry name" value="Cupredoxin superfamily protein"/>
    <property type="match status" value="1"/>
</dbReference>
<sequence length="174" mass="18627">MARCHSLVAVSILLVALVPATSMAKEFIVGDDAGWTIGFNYQAWAQGKEFRVGDTLVFKYPEGAHNVYKVNGSDFQACTPPSDSIPLTSGNDHILLATAGRKWYLCGVGEHCEIGGQKLVITVQPQLQSEAPSLAPSPWSQSMNAYYSNSVEKMSSIPAMAVASLAATLVTLTF</sequence>
<feature type="chain" id="PRO_5029595194" description="Phytocyanin domain-containing protein" evidence="12">
    <location>
        <begin position="25"/>
        <end position="174"/>
    </location>
</feature>
<name>A0A7N0SX88_KALFE</name>
<evidence type="ECO:0000256" key="1">
    <source>
        <dbReference type="ARBA" id="ARBA00004479"/>
    </source>
</evidence>
<dbReference type="SUPFAM" id="SSF49503">
    <property type="entry name" value="Cupredoxins"/>
    <property type="match status" value="1"/>
</dbReference>
<evidence type="ECO:0000256" key="10">
    <source>
        <dbReference type="ARBA" id="ARBA00023157"/>
    </source>
</evidence>
<proteinExistence type="predicted"/>
<dbReference type="PROSITE" id="PS51485">
    <property type="entry name" value="PHYTOCYANIN"/>
    <property type="match status" value="1"/>
</dbReference>
<keyword evidence="8" id="KW-0186">Copper</keyword>
<dbReference type="AlphaFoldDB" id="A0A7N0SX88"/>
<keyword evidence="6" id="KW-0249">Electron transport</keyword>
<dbReference type="PANTHER" id="PTHR33021">
    <property type="entry name" value="BLUE COPPER PROTEIN"/>
    <property type="match status" value="1"/>
</dbReference>
<evidence type="ECO:0000259" key="13">
    <source>
        <dbReference type="PROSITE" id="PS51485"/>
    </source>
</evidence>
<keyword evidence="3" id="KW-0812">Transmembrane</keyword>
<evidence type="ECO:0000256" key="12">
    <source>
        <dbReference type="SAM" id="SignalP"/>
    </source>
</evidence>
<dbReference type="GO" id="GO:0046872">
    <property type="term" value="F:metal ion binding"/>
    <property type="evidence" value="ECO:0007669"/>
    <property type="project" value="UniProtKB-KW"/>
</dbReference>
<protein>
    <recommendedName>
        <fullName evidence="13">Phytocyanin domain-containing protein</fullName>
    </recommendedName>
</protein>
<evidence type="ECO:0000313" key="15">
    <source>
        <dbReference type="Proteomes" id="UP000594263"/>
    </source>
</evidence>
<dbReference type="InterPro" id="IPR039391">
    <property type="entry name" value="Phytocyanin-like"/>
</dbReference>
<evidence type="ECO:0000313" key="14">
    <source>
        <dbReference type="EnsemblPlants" id="Kaladp0011s0760.1.v1.1"/>
    </source>
</evidence>
<dbReference type="CDD" id="cd04216">
    <property type="entry name" value="Phytocyanin"/>
    <property type="match status" value="1"/>
</dbReference>
<dbReference type="Gene3D" id="2.60.40.420">
    <property type="entry name" value="Cupredoxins - blue copper proteins"/>
    <property type="match status" value="1"/>
</dbReference>
<evidence type="ECO:0000256" key="11">
    <source>
        <dbReference type="ARBA" id="ARBA00023180"/>
    </source>
</evidence>
<evidence type="ECO:0000256" key="8">
    <source>
        <dbReference type="ARBA" id="ARBA00023008"/>
    </source>
</evidence>
<keyword evidence="11" id="KW-0325">Glycoprotein</keyword>
<reference evidence="14" key="1">
    <citation type="submission" date="2021-01" db="UniProtKB">
        <authorList>
            <consortium name="EnsemblPlants"/>
        </authorList>
    </citation>
    <scope>IDENTIFICATION</scope>
</reference>
<keyword evidence="7" id="KW-1133">Transmembrane helix</keyword>
<dbReference type="Gramene" id="Kaladp0011s0760.1.v1.1">
    <property type="protein sequence ID" value="Kaladp0011s0760.1.v1.1"/>
    <property type="gene ID" value="Kaladp0011s0760.v1.1"/>
</dbReference>
<evidence type="ECO:0000256" key="2">
    <source>
        <dbReference type="ARBA" id="ARBA00022448"/>
    </source>
</evidence>
<dbReference type="GO" id="GO:0009055">
    <property type="term" value="F:electron transfer activity"/>
    <property type="evidence" value="ECO:0007669"/>
    <property type="project" value="InterPro"/>
</dbReference>
<evidence type="ECO:0000256" key="9">
    <source>
        <dbReference type="ARBA" id="ARBA00023136"/>
    </source>
</evidence>
<dbReference type="PANTHER" id="PTHR33021:SF408">
    <property type="entry name" value="PHYTOCYANIN DOMAIN-CONTAINING PROTEIN"/>
    <property type="match status" value="1"/>
</dbReference>
<dbReference type="EnsemblPlants" id="Kaladp0011s0760.1.v1.1">
    <property type="protein sequence ID" value="Kaladp0011s0760.1.v1.1"/>
    <property type="gene ID" value="Kaladp0011s0760.v1.1"/>
</dbReference>
<keyword evidence="2" id="KW-0813">Transport</keyword>
<dbReference type="OMA" id="VWNSGED"/>
<keyword evidence="5 12" id="KW-0732">Signal</keyword>
<dbReference type="GO" id="GO:0005886">
    <property type="term" value="C:plasma membrane"/>
    <property type="evidence" value="ECO:0007669"/>
    <property type="project" value="TreeGrafter"/>
</dbReference>
<evidence type="ECO:0000256" key="5">
    <source>
        <dbReference type="ARBA" id="ARBA00022729"/>
    </source>
</evidence>
<feature type="signal peptide" evidence="12">
    <location>
        <begin position="1"/>
        <end position="24"/>
    </location>
</feature>
<accession>A0A7N0SX88</accession>
<feature type="domain" description="Phytocyanin" evidence="13">
    <location>
        <begin position="25"/>
        <end position="125"/>
    </location>
</feature>
<dbReference type="Pfam" id="PF02298">
    <property type="entry name" value="Cu_bind_like"/>
    <property type="match status" value="1"/>
</dbReference>
<dbReference type="Proteomes" id="UP000594263">
    <property type="component" value="Unplaced"/>
</dbReference>
<evidence type="ECO:0000256" key="6">
    <source>
        <dbReference type="ARBA" id="ARBA00022982"/>
    </source>
</evidence>
<keyword evidence="15" id="KW-1185">Reference proteome</keyword>
<keyword evidence="9" id="KW-0472">Membrane</keyword>